<sequence length="497" mass="54262">MTTPASVPPTPRPVRSSPSSESRSKEDAAALRQRMDYLAKWGGGEQLSAPEAIMWHLEKYPASRSSGTSLHFLDGRAEWPRVQDFVAWLCAATPRLRQRVREAELPGQALVWVEDQHFDLGYHLRHVSLPAPAGQVELQQFLQSFSQTPFDPARPPWEAVLIDDCEQRGSVFALKIQHCLTDGGGLIQLFGAALSTSADEWPKPGKASRPSTRGRFSRMTQLPGHLGKWGRAASRALAVQRGGASGLSDYLHSLQKLGGAQMTAGSPLLKKRSRATCYELLELPMPQFKRLAKAAGASVNDLYLAIIIGGMQRYHQAYGVVADTLPLAFPVSVRKPGDPEGGNRFTAVNYSAPLQLTDPAARIAAIQQFVQGARREPALDFINQVMPALLALPKSLLAALLPRYTARLDLQASNIPGLVGDYYLAGRRVRSHYVLPPRPGCAVMLAMISHNDVAGIALNCDPAAILDPDLLVTSIREEFEGLCQCFLPLSDIEQENL</sequence>
<dbReference type="RefSeq" id="WP_168451813.1">
    <property type="nucleotide sequence ID" value="NZ_JAAWWK010000007.1"/>
</dbReference>
<evidence type="ECO:0000256" key="9">
    <source>
        <dbReference type="SAM" id="MobiDB-lite"/>
    </source>
</evidence>
<dbReference type="InterPro" id="IPR004255">
    <property type="entry name" value="O-acyltransferase_WSD1_N"/>
</dbReference>
<feature type="domain" description="O-acyltransferase WSD1 C-terminal" evidence="11">
    <location>
        <begin position="342"/>
        <end position="481"/>
    </location>
</feature>
<dbReference type="EC" id="2.3.1.20" evidence="4"/>
<organism evidence="12 13">
    <name type="scientific">Spongiibacter thalassae</name>
    <dbReference type="NCBI Taxonomy" id="2721624"/>
    <lineage>
        <taxon>Bacteria</taxon>
        <taxon>Pseudomonadati</taxon>
        <taxon>Pseudomonadota</taxon>
        <taxon>Gammaproteobacteria</taxon>
        <taxon>Cellvibrionales</taxon>
        <taxon>Spongiibacteraceae</taxon>
        <taxon>Spongiibacter</taxon>
    </lineage>
</organism>
<evidence type="ECO:0000256" key="3">
    <source>
        <dbReference type="ARBA" id="ARBA00009587"/>
    </source>
</evidence>
<accession>A0ABX1GJ75</accession>
<dbReference type="Proteomes" id="UP000765845">
    <property type="component" value="Unassembled WGS sequence"/>
</dbReference>
<protein>
    <recommendedName>
        <fullName evidence="4">diacylglycerol O-acyltransferase</fullName>
        <ecNumber evidence="4">2.3.1.20</ecNumber>
    </recommendedName>
</protein>
<evidence type="ECO:0000313" key="13">
    <source>
        <dbReference type="Proteomes" id="UP000765845"/>
    </source>
</evidence>
<evidence type="ECO:0000256" key="1">
    <source>
        <dbReference type="ARBA" id="ARBA00004771"/>
    </source>
</evidence>
<comment type="catalytic activity">
    <reaction evidence="8">
        <text>an acyl-CoA + a 1,2-diacyl-sn-glycerol = a triacyl-sn-glycerol + CoA</text>
        <dbReference type="Rhea" id="RHEA:10868"/>
        <dbReference type="ChEBI" id="CHEBI:17815"/>
        <dbReference type="ChEBI" id="CHEBI:57287"/>
        <dbReference type="ChEBI" id="CHEBI:58342"/>
        <dbReference type="ChEBI" id="CHEBI:64615"/>
        <dbReference type="EC" id="2.3.1.20"/>
    </reaction>
</comment>
<evidence type="ECO:0000256" key="7">
    <source>
        <dbReference type="ARBA" id="ARBA00023315"/>
    </source>
</evidence>
<feature type="compositionally biased region" description="Pro residues" evidence="9">
    <location>
        <begin position="1"/>
        <end position="12"/>
    </location>
</feature>
<dbReference type="InterPro" id="IPR023213">
    <property type="entry name" value="CAT-like_dom_sf"/>
</dbReference>
<keyword evidence="6" id="KW-0319">Glycerol metabolism</keyword>
<evidence type="ECO:0000256" key="4">
    <source>
        <dbReference type="ARBA" id="ARBA00013244"/>
    </source>
</evidence>
<evidence type="ECO:0000256" key="8">
    <source>
        <dbReference type="ARBA" id="ARBA00048109"/>
    </source>
</evidence>
<gene>
    <name evidence="12" type="ORF">HCU74_17940</name>
</gene>
<dbReference type="InterPro" id="IPR009721">
    <property type="entry name" value="O-acyltransferase_WSD1_C"/>
</dbReference>
<keyword evidence="7" id="KW-0012">Acyltransferase</keyword>
<comment type="caution">
    <text evidence="12">The sequence shown here is derived from an EMBL/GenBank/DDBJ whole genome shotgun (WGS) entry which is preliminary data.</text>
</comment>
<evidence type="ECO:0000313" key="12">
    <source>
        <dbReference type="EMBL" id="NKI19292.1"/>
    </source>
</evidence>
<dbReference type="InterPro" id="IPR045034">
    <property type="entry name" value="O-acyltransferase_WSD1-like"/>
</dbReference>
<feature type="region of interest" description="Disordered" evidence="9">
    <location>
        <begin position="1"/>
        <end position="29"/>
    </location>
</feature>
<evidence type="ECO:0000256" key="5">
    <source>
        <dbReference type="ARBA" id="ARBA00022679"/>
    </source>
</evidence>
<comment type="pathway">
    <text evidence="1">Glycerolipid metabolism; triacylglycerol biosynthesis.</text>
</comment>
<proteinExistence type="inferred from homology"/>
<keyword evidence="5" id="KW-0808">Transferase</keyword>
<evidence type="ECO:0000259" key="11">
    <source>
        <dbReference type="Pfam" id="PF06974"/>
    </source>
</evidence>
<dbReference type="PANTHER" id="PTHR31650:SF1">
    <property type="entry name" value="WAX ESTER SYNTHASE_DIACYLGLYCEROL ACYLTRANSFERASE 4-RELATED"/>
    <property type="match status" value="1"/>
</dbReference>
<dbReference type="Pfam" id="PF03007">
    <property type="entry name" value="WS_DGAT_cat"/>
    <property type="match status" value="1"/>
</dbReference>
<evidence type="ECO:0000256" key="2">
    <source>
        <dbReference type="ARBA" id="ARBA00005189"/>
    </source>
</evidence>
<dbReference type="Gene3D" id="3.30.559.10">
    <property type="entry name" value="Chloramphenicol acetyltransferase-like domain"/>
    <property type="match status" value="1"/>
</dbReference>
<keyword evidence="13" id="KW-1185">Reference proteome</keyword>
<name>A0ABX1GJ75_9GAMM</name>
<dbReference type="SUPFAM" id="SSF52777">
    <property type="entry name" value="CoA-dependent acyltransferases"/>
    <property type="match status" value="1"/>
</dbReference>
<dbReference type="PANTHER" id="PTHR31650">
    <property type="entry name" value="O-ACYLTRANSFERASE (WSD1-LIKE) FAMILY PROTEIN"/>
    <property type="match status" value="1"/>
</dbReference>
<dbReference type="EMBL" id="JAAWWK010000007">
    <property type="protein sequence ID" value="NKI19292.1"/>
    <property type="molecule type" value="Genomic_DNA"/>
</dbReference>
<comment type="similarity">
    <text evidence="3">Belongs to the long-chain O-acyltransferase family.</text>
</comment>
<evidence type="ECO:0000259" key="10">
    <source>
        <dbReference type="Pfam" id="PF03007"/>
    </source>
</evidence>
<dbReference type="Pfam" id="PF06974">
    <property type="entry name" value="WS_DGAT_C"/>
    <property type="match status" value="1"/>
</dbReference>
<feature type="domain" description="O-acyltransferase WSD1-like N-terminal" evidence="10">
    <location>
        <begin position="76"/>
        <end position="302"/>
    </location>
</feature>
<evidence type="ECO:0000256" key="6">
    <source>
        <dbReference type="ARBA" id="ARBA00022798"/>
    </source>
</evidence>
<reference evidence="12 13" key="1">
    <citation type="submission" date="2020-04" db="EMBL/GenBank/DDBJ databases">
        <authorList>
            <person name="Yoon J."/>
        </authorList>
    </citation>
    <scope>NUCLEOTIDE SEQUENCE [LARGE SCALE GENOMIC DNA]</scope>
    <source>
        <strain evidence="12 13">KMU-166</strain>
    </source>
</reference>
<comment type="pathway">
    <text evidence="2">Lipid metabolism.</text>
</comment>